<dbReference type="Proteomes" id="UP000198992">
    <property type="component" value="Unassembled WGS sequence"/>
</dbReference>
<keyword evidence="2" id="KW-0479">Metal-binding</keyword>
<dbReference type="EMBL" id="FNTH01000001">
    <property type="protein sequence ID" value="SEC86330.1"/>
    <property type="molecule type" value="Genomic_DNA"/>
</dbReference>
<dbReference type="InterPro" id="IPR006058">
    <property type="entry name" value="2Fe2S_fd_BS"/>
</dbReference>
<keyword evidence="4" id="KW-0408">Iron</keyword>
<dbReference type="InterPro" id="IPR010419">
    <property type="entry name" value="CO_DH_gsu"/>
</dbReference>
<dbReference type="GO" id="GO:0016491">
    <property type="term" value="F:oxidoreductase activity"/>
    <property type="evidence" value="ECO:0007669"/>
    <property type="project" value="UniProtKB-KW"/>
</dbReference>
<dbReference type="GO" id="GO:0046872">
    <property type="term" value="F:metal ion binding"/>
    <property type="evidence" value="ECO:0007669"/>
    <property type="project" value="UniProtKB-KW"/>
</dbReference>
<evidence type="ECO:0000256" key="5">
    <source>
        <dbReference type="ARBA" id="ARBA00023014"/>
    </source>
</evidence>
<dbReference type="InterPro" id="IPR036010">
    <property type="entry name" value="2Fe-2S_ferredoxin-like_sf"/>
</dbReference>
<evidence type="ECO:0000313" key="8">
    <source>
        <dbReference type="Proteomes" id="UP000198992"/>
    </source>
</evidence>
<dbReference type="Gene3D" id="3.10.20.30">
    <property type="match status" value="1"/>
</dbReference>
<dbReference type="SUPFAM" id="SSF47741">
    <property type="entry name" value="CO dehydrogenase ISP C-domain like"/>
    <property type="match status" value="1"/>
</dbReference>
<dbReference type="InterPro" id="IPR023393">
    <property type="entry name" value="START-like_dom_sf"/>
</dbReference>
<dbReference type="Pfam" id="PF01799">
    <property type="entry name" value="Fer2_2"/>
    <property type="match status" value="1"/>
</dbReference>
<dbReference type="RefSeq" id="WP_092116300.1">
    <property type="nucleotide sequence ID" value="NZ_FNTH01000001.1"/>
</dbReference>
<dbReference type="InterPro" id="IPR002888">
    <property type="entry name" value="2Fe-2S-bd"/>
</dbReference>
<dbReference type="InterPro" id="IPR012675">
    <property type="entry name" value="Beta-grasp_dom_sf"/>
</dbReference>
<accession>A0A1H4VZL0</accession>
<evidence type="ECO:0000313" key="7">
    <source>
        <dbReference type="EMBL" id="SEC86330.1"/>
    </source>
</evidence>
<dbReference type="SUPFAM" id="SSF55961">
    <property type="entry name" value="Bet v1-like"/>
    <property type="match status" value="1"/>
</dbReference>
<dbReference type="FunFam" id="3.10.20.30:FF:000020">
    <property type="entry name" value="Xanthine dehydrogenase iron-sulfur subunit"/>
    <property type="match status" value="1"/>
</dbReference>
<dbReference type="Pfam" id="PF06240">
    <property type="entry name" value="COXG"/>
    <property type="match status" value="1"/>
</dbReference>
<dbReference type="PROSITE" id="PS00197">
    <property type="entry name" value="2FE2S_FER_1"/>
    <property type="match status" value="1"/>
</dbReference>
<dbReference type="CDD" id="cd00207">
    <property type="entry name" value="fer2"/>
    <property type="match status" value="1"/>
</dbReference>
<dbReference type="OrthoDB" id="8417304at2"/>
<feature type="domain" description="2Fe-2S ferredoxin-type" evidence="6">
    <location>
        <begin position="2"/>
        <end position="78"/>
    </location>
</feature>
<dbReference type="InterPro" id="IPR051452">
    <property type="entry name" value="Diverse_Oxidoreductases"/>
</dbReference>
<keyword evidence="5" id="KW-0411">Iron-sulfur</keyword>
<proteinExistence type="predicted"/>
<organism evidence="7 8">
    <name type="scientific">Bradyrhizobium erythrophlei</name>
    <dbReference type="NCBI Taxonomy" id="1437360"/>
    <lineage>
        <taxon>Bacteria</taxon>
        <taxon>Pseudomonadati</taxon>
        <taxon>Pseudomonadota</taxon>
        <taxon>Alphaproteobacteria</taxon>
        <taxon>Hyphomicrobiales</taxon>
        <taxon>Nitrobacteraceae</taxon>
        <taxon>Bradyrhizobium</taxon>
    </lineage>
</organism>
<evidence type="ECO:0000256" key="2">
    <source>
        <dbReference type="ARBA" id="ARBA00022723"/>
    </source>
</evidence>
<dbReference type="PANTHER" id="PTHR44379:SF8">
    <property type="entry name" value="XANTHINE DEHYDROGENASE IRON-SULFUR-BINDING SUBUNIT XDHC-RELATED"/>
    <property type="match status" value="1"/>
</dbReference>
<sequence>MSICNLNVNGSAVSAEIQPRTHLADFLREKLNLTGTHLGCEHGVCGACTLLVDGVPTRSCITFAVACQQADVTTIEGLDDDEITRELRAAFTREHGLQCGYCTPGMVVSARDVVLRMQDPSERDIRVAMSGNLCRCTGYVGIVRAIQGVIADRRGRGIAAIPNGNRTRLGPSGSGNATAVTAASVRPKANAAPTAKKAEAPAAAAASLTSWKPQTTFTQSFTVGHPVDDVWNFFSDIGAVAACLPGASLAGEPVDGHVDGQIKIKVGPISAEFQGIADVTRDDASRTGTIVGAGKDKRSNSSTRGLIGYAVKPGDVENQTRVDLSIGFTLTGALAQFSRSGLIQDVAGRIIAVFVQNLETRLSHRSGGGEGEPAMVREFDAGALMRSMALDYVRRALRWLLRRS</sequence>
<dbReference type="InterPro" id="IPR036884">
    <property type="entry name" value="2Fe-2S-bd_dom_sf"/>
</dbReference>
<reference evidence="7 8" key="1">
    <citation type="submission" date="2016-10" db="EMBL/GenBank/DDBJ databases">
        <authorList>
            <person name="de Groot N.N."/>
        </authorList>
    </citation>
    <scope>NUCLEOTIDE SEQUENCE [LARGE SCALE GENOMIC DNA]</scope>
    <source>
        <strain evidence="7 8">MT12</strain>
    </source>
</reference>
<dbReference type="Gene3D" id="3.30.530.20">
    <property type="match status" value="1"/>
</dbReference>
<protein>
    <submittedName>
        <fullName evidence="7">Carbon-monoxide dehydrogenase small subunit</fullName>
    </submittedName>
</protein>
<dbReference type="PROSITE" id="PS51085">
    <property type="entry name" value="2FE2S_FER_2"/>
    <property type="match status" value="1"/>
</dbReference>
<evidence type="ECO:0000256" key="1">
    <source>
        <dbReference type="ARBA" id="ARBA00022714"/>
    </source>
</evidence>
<evidence type="ECO:0000259" key="6">
    <source>
        <dbReference type="PROSITE" id="PS51085"/>
    </source>
</evidence>
<gene>
    <name evidence="7" type="ORF">SAMN05444164_2950</name>
</gene>
<dbReference type="Gene3D" id="1.10.150.120">
    <property type="entry name" value="[2Fe-2S]-binding domain"/>
    <property type="match status" value="1"/>
</dbReference>
<evidence type="ECO:0000256" key="3">
    <source>
        <dbReference type="ARBA" id="ARBA00023002"/>
    </source>
</evidence>
<dbReference type="InterPro" id="IPR001041">
    <property type="entry name" value="2Fe-2S_ferredoxin-type"/>
</dbReference>
<dbReference type="CDD" id="cd07823">
    <property type="entry name" value="SRPBCC_5"/>
    <property type="match status" value="1"/>
</dbReference>
<dbReference type="GO" id="GO:0051537">
    <property type="term" value="F:2 iron, 2 sulfur cluster binding"/>
    <property type="evidence" value="ECO:0007669"/>
    <property type="project" value="UniProtKB-KW"/>
</dbReference>
<name>A0A1H4VZL0_9BRAD</name>
<dbReference type="SUPFAM" id="SSF54292">
    <property type="entry name" value="2Fe-2S ferredoxin-like"/>
    <property type="match status" value="1"/>
</dbReference>
<keyword evidence="1" id="KW-0001">2Fe-2S</keyword>
<evidence type="ECO:0000256" key="4">
    <source>
        <dbReference type="ARBA" id="ARBA00023004"/>
    </source>
</evidence>
<keyword evidence="3" id="KW-0560">Oxidoreductase</keyword>
<dbReference type="PANTHER" id="PTHR44379">
    <property type="entry name" value="OXIDOREDUCTASE WITH IRON-SULFUR SUBUNIT"/>
    <property type="match status" value="1"/>
</dbReference>
<dbReference type="AlphaFoldDB" id="A0A1H4VZL0"/>
<dbReference type="Pfam" id="PF00111">
    <property type="entry name" value="Fer2"/>
    <property type="match status" value="1"/>
</dbReference>